<protein>
    <submittedName>
        <fullName evidence="2">Uncharacterized protein</fullName>
    </submittedName>
</protein>
<organism evidence="2 3">
    <name type="scientific">Pocillopora damicornis</name>
    <name type="common">Cauliflower coral</name>
    <name type="synonym">Millepora damicornis</name>
    <dbReference type="NCBI Taxonomy" id="46731"/>
    <lineage>
        <taxon>Eukaryota</taxon>
        <taxon>Metazoa</taxon>
        <taxon>Cnidaria</taxon>
        <taxon>Anthozoa</taxon>
        <taxon>Hexacorallia</taxon>
        <taxon>Scleractinia</taxon>
        <taxon>Astrocoeniina</taxon>
        <taxon>Pocilloporidae</taxon>
        <taxon>Pocillopora</taxon>
    </lineage>
</organism>
<keyword evidence="3" id="KW-1185">Reference proteome</keyword>
<evidence type="ECO:0000313" key="2">
    <source>
        <dbReference type="EMBL" id="RMX59727.1"/>
    </source>
</evidence>
<dbReference type="Proteomes" id="UP000275408">
    <property type="component" value="Unassembled WGS sequence"/>
</dbReference>
<dbReference type="AlphaFoldDB" id="A0A3M6V1H4"/>
<evidence type="ECO:0000313" key="3">
    <source>
        <dbReference type="Proteomes" id="UP000275408"/>
    </source>
</evidence>
<reference evidence="2 3" key="1">
    <citation type="journal article" date="2018" name="Sci. Rep.">
        <title>Comparative analysis of the Pocillopora damicornis genome highlights role of immune system in coral evolution.</title>
        <authorList>
            <person name="Cunning R."/>
            <person name="Bay R.A."/>
            <person name="Gillette P."/>
            <person name="Baker A.C."/>
            <person name="Traylor-Knowles N."/>
        </authorList>
    </citation>
    <scope>NUCLEOTIDE SEQUENCE [LARGE SCALE GENOMIC DNA]</scope>
    <source>
        <strain evidence="2">RSMAS</strain>
        <tissue evidence="2">Whole animal</tissue>
    </source>
</reference>
<sequence>MDSSPNPLCEAYSKCFHLDTRTHHQGTRHHSGILSWSLLFDAAIFPILTVDCFKSRVFLLEYCPFICSSNLSKGFLRDLGDVLDNEATVSEPDEQSNCNLGDSSVIDQDNILPLTLDSSDIYYHLGNRSNQQDSSEPHHCLEQNNRSGEKDTVKKS</sequence>
<proteinExistence type="predicted"/>
<gene>
    <name evidence="2" type="ORF">pdam_00019019</name>
</gene>
<accession>A0A3M6V1H4</accession>
<name>A0A3M6V1H4_POCDA</name>
<comment type="caution">
    <text evidence="2">The sequence shown here is derived from an EMBL/GenBank/DDBJ whole genome shotgun (WGS) entry which is preliminary data.</text>
</comment>
<dbReference type="EMBL" id="RCHS01000286">
    <property type="protein sequence ID" value="RMX59727.1"/>
    <property type="molecule type" value="Genomic_DNA"/>
</dbReference>
<evidence type="ECO:0000256" key="1">
    <source>
        <dbReference type="SAM" id="MobiDB-lite"/>
    </source>
</evidence>
<feature type="compositionally biased region" description="Basic and acidic residues" evidence="1">
    <location>
        <begin position="135"/>
        <end position="156"/>
    </location>
</feature>
<feature type="region of interest" description="Disordered" evidence="1">
    <location>
        <begin position="127"/>
        <end position="156"/>
    </location>
</feature>